<organism evidence="2">
    <name type="scientific">marine sediment metagenome</name>
    <dbReference type="NCBI Taxonomy" id="412755"/>
    <lineage>
        <taxon>unclassified sequences</taxon>
        <taxon>metagenomes</taxon>
        <taxon>ecological metagenomes</taxon>
    </lineage>
</organism>
<dbReference type="EMBL" id="BARW01029087">
    <property type="protein sequence ID" value="GAJ05596.1"/>
    <property type="molecule type" value="Genomic_DNA"/>
</dbReference>
<accession>X1V0B1</accession>
<feature type="transmembrane region" description="Helical" evidence="1">
    <location>
        <begin position="212"/>
        <end position="230"/>
    </location>
</feature>
<evidence type="ECO:0000256" key="1">
    <source>
        <dbReference type="SAM" id="Phobius"/>
    </source>
</evidence>
<dbReference type="AlphaFoldDB" id="X1V0B1"/>
<reference evidence="2" key="1">
    <citation type="journal article" date="2014" name="Front. Microbiol.">
        <title>High frequency of phylogenetically diverse reductive dehalogenase-homologous genes in deep subseafloor sedimentary metagenomes.</title>
        <authorList>
            <person name="Kawai M."/>
            <person name="Futagami T."/>
            <person name="Toyoda A."/>
            <person name="Takaki Y."/>
            <person name="Nishi S."/>
            <person name="Hori S."/>
            <person name="Arai W."/>
            <person name="Tsubouchi T."/>
            <person name="Morono Y."/>
            <person name="Uchiyama I."/>
            <person name="Ito T."/>
            <person name="Fujiyama A."/>
            <person name="Inagaki F."/>
            <person name="Takami H."/>
        </authorList>
    </citation>
    <scope>NUCLEOTIDE SEQUENCE</scope>
    <source>
        <strain evidence="2">Expedition CK06-06</strain>
    </source>
</reference>
<evidence type="ECO:0000313" key="2">
    <source>
        <dbReference type="EMBL" id="GAJ05596.1"/>
    </source>
</evidence>
<feature type="non-terminal residue" evidence="2">
    <location>
        <position position="233"/>
    </location>
</feature>
<name>X1V0B1_9ZZZZ</name>
<keyword evidence="1" id="KW-1133">Transmembrane helix</keyword>
<gene>
    <name evidence="2" type="ORF">S12H4_46816</name>
</gene>
<keyword evidence="1" id="KW-0472">Membrane</keyword>
<comment type="caution">
    <text evidence="2">The sequence shown here is derived from an EMBL/GenBank/DDBJ whole genome shotgun (WGS) entry which is preliminary data.</text>
</comment>
<sequence length="233" mass="27049">MNFIDTYGLEKWYENVVNKSYKYVYLLPEKPYSKKLVYLNKNVDERQVNNSIQWVRLIDRDEEVPVEKPDVLRNLFVEHPEAKKNKEIADFIQAYNPKRWDDAQVNGTCTQVYLISEGPIFIELIFLEKNHTIEWIKIFDESQFAVNRTKALNIAKKELNASAELDDIRIVLRGSKPTWMLTYRDGYKAITLLIDVDEGDCYSLTAEGANSVPGFTCVLAVISILFLLIISNR</sequence>
<proteinExistence type="predicted"/>
<keyword evidence="1" id="KW-0812">Transmembrane</keyword>
<protein>
    <submittedName>
        <fullName evidence="2">Uncharacterized protein</fullName>
    </submittedName>
</protein>